<feature type="transmembrane region" description="Helical" evidence="2">
    <location>
        <begin position="154"/>
        <end position="173"/>
    </location>
</feature>
<feature type="domain" description="Alpha/beta-hydrolase N-terminal" evidence="4">
    <location>
        <begin position="63"/>
        <end position="255"/>
    </location>
</feature>
<evidence type="ECO:0000259" key="4">
    <source>
        <dbReference type="Pfam" id="PF15420"/>
    </source>
</evidence>
<dbReference type="Pfam" id="PF15420">
    <property type="entry name" value="Abhydrolase_9_N"/>
    <property type="match status" value="1"/>
</dbReference>
<feature type="transmembrane region" description="Helical" evidence="2">
    <location>
        <begin position="114"/>
        <end position="134"/>
    </location>
</feature>
<dbReference type="RefSeq" id="WP_196153671.1">
    <property type="nucleotide sequence ID" value="NZ_JADMLG010000024.1"/>
</dbReference>
<dbReference type="InterPro" id="IPR027787">
    <property type="entry name" value="Alpha/beta-hydrolase_catalytic"/>
</dbReference>
<keyword evidence="6" id="KW-1185">Reference proteome</keyword>
<feature type="region of interest" description="Disordered" evidence="1">
    <location>
        <begin position="471"/>
        <end position="493"/>
    </location>
</feature>
<feature type="transmembrane region" description="Helical" evidence="2">
    <location>
        <begin position="49"/>
        <end position="68"/>
    </location>
</feature>
<evidence type="ECO:0000256" key="1">
    <source>
        <dbReference type="SAM" id="MobiDB-lite"/>
    </source>
</evidence>
<comment type="caution">
    <text evidence="5">The sequence shown here is derived from an EMBL/GenBank/DDBJ whole genome shotgun (WGS) entry which is preliminary data.</text>
</comment>
<dbReference type="EMBL" id="JADMLG010000024">
    <property type="protein sequence ID" value="MBH0781384.1"/>
    <property type="molecule type" value="Genomic_DNA"/>
</dbReference>
<keyword evidence="2" id="KW-0472">Membrane</keyword>
<dbReference type="Proteomes" id="UP000655751">
    <property type="component" value="Unassembled WGS sequence"/>
</dbReference>
<evidence type="ECO:0000259" key="3">
    <source>
        <dbReference type="Pfam" id="PF10081"/>
    </source>
</evidence>
<feature type="domain" description="Alpha/beta-hydrolase catalytic" evidence="3">
    <location>
        <begin position="413"/>
        <end position="476"/>
    </location>
</feature>
<reference evidence="5" key="1">
    <citation type="submission" date="2020-11" db="EMBL/GenBank/DDBJ databases">
        <title>Nocardia NEAU-351.nov., a novel actinomycete isolated from the cow dung.</title>
        <authorList>
            <person name="Zhang X."/>
        </authorList>
    </citation>
    <scope>NUCLEOTIDE SEQUENCE</scope>
    <source>
        <strain evidence="5">NEAU-351</strain>
    </source>
</reference>
<evidence type="ECO:0000313" key="6">
    <source>
        <dbReference type="Proteomes" id="UP000655751"/>
    </source>
</evidence>
<sequence>MREPRTGSRARQRSTDPLDTEPPNPDSEAERSSGHTGANVAETAVRPRIGTTLSIGVGTLISLAPNLLPRTPSAQAILTALTVTAALAVAGTIRYALHRSGFDINERYGRYRSPLAFGTACLLASAATAAGHWQNELRAAMDVPPIGAGYWLRWAVGATLLIGGCLALTRGIARGLRRLGRARTLAIGAALALLIQLYAGPAFLDGRRAAYADANAAFDPAVAPPNAPDRAGSVESTVRWDSLGAQGRRFVAQTPPGPTVTYIGLDSAPDLNTRVALAVRELEASGGLARSNVVITVPTGSGWIDAAAAEGFTRRFGADVALVGVQYSYAPSWMTFVFGRERAISTARALFTAVERRIETLGHRPRLYVYGQSLGALGGSAIFADDTDQDRRTCAVLWAGPPAGEVHRGGATVLSNSSDPVVRWSPALLWRAPDLTGTRHDAPAPPWLPLVSFVQTTADLLSALDAPRGHGHRYGVDQGTDLGGCPDPPLPDM</sequence>
<feature type="transmembrane region" description="Helical" evidence="2">
    <location>
        <begin position="74"/>
        <end position="93"/>
    </location>
</feature>
<keyword evidence="2" id="KW-1133">Transmembrane helix</keyword>
<evidence type="ECO:0000313" key="5">
    <source>
        <dbReference type="EMBL" id="MBH0781384.1"/>
    </source>
</evidence>
<dbReference type="Pfam" id="PF10081">
    <property type="entry name" value="Abhydrolase_9"/>
    <property type="match status" value="2"/>
</dbReference>
<dbReference type="AlphaFoldDB" id="A0A931N6V6"/>
<feature type="domain" description="Alpha/beta-hydrolase catalytic" evidence="3">
    <location>
        <begin position="261"/>
        <end position="403"/>
    </location>
</feature>
<keyword evidence="2" id="KW-0812">Transmembrane</keyword>
<feature type="transmembrane region" description="Helical" evidence="2">
    <location>
        <begin position="185"/>
        <end position="204"/>
    </location>
</feature>
<dbReference type="InterPro" id="IPR027788">
    <property type="entry name" value="Alpha/beta-hydrolase_N_dom"/>
</dbReference>
<evidence type="ECO:0000256" key="2">
    <source>
        <dbReference type="SAM" id="Phobius"/>
    </source>
</evidence>
<gene>
    <name evidence="5" type="ORF">IT779_34450</name>
</gene>
<organism evidence="5 6">
    <name type="scientific">Nocardia bovistercoris</name>
    <dbReference type="NCBI Taxonomy" id="2785916"/>
    <lineage>
        <taxon>Bacteria</taxon>
        <taxon>Bacillati</taxon>
        <taxon>Actinomycetota</taxon>
        <taxon>Actinomycetes</taxon>
        <taxon>Mycobacteriales</taxon>
        <taxon>Nocardiaceae</taxon>
        <taxon>Nocardia</taxon>
    </lineage>
</organism>
<accession>A0A931N6V6</accession>
<name>A0A931N6V6_9NOCA</name>
<protein>
    <submittedName>
        <fullName evidence="5">Alpha/beta-hydrolase family protein</fullName>
    </submittedName>
</protein>
<proteinExistence type="predicted"/>
<feature type="region of interest" description="Disordered" evidence="1">
    <location>
        <begin position="1"/>
        <end position="42"/>
    </location>
</feature>